<dbReference type="GO" id="GO:0030246">
    <property type="term" value="F:carbohydrate binding"/>
    <property type="evidence" value="ECO:0007669"/>
    <property type="project" value="InterPro"/>
</dbReference>
<dbReference type="EMBL" id="LGPB01000109">
    <property type="protein sequence ID" value="KRG11876.1"/>
    <property type="molecule type" value="Genomic_DNA"/>
</dbReference>
<feature type="domain" description="CBM6" evidence="2">
    <location>
        <begin position="142"/>
        <end position="268"/>
    </location>
</feature>
<evidence type="ECO:0000256" key="1">
    <source>
        <dbReference type="ARBA" id="ARBA00022729"/>
    </source>
</evidence>
<dbReference type="InterPro" id="IPR008979">
    <property type="entry name" value="Galactose-bd-like_sf"/>
</dbReference>
<reference evidence="3 4" key="1">
    <citation type="submission" date="2015-06" db="EMBL/GenBank/DDBJ databases">
        <title>Genome sequencing project of Bacillus galactosidilyticus PL133.</title>
        <authorList>
            <person name="Gaiero J."/>
            <person name="Nicol R."/>
            <person name="Habash M."/>
        </authorList>
    </citation>
    <scope>NUCLEOTIDE SEQUENCE [LARGE SCALE GENOMIC DNA]</scope>
    <source>
        <strain evidence="3 4">PL133</strain>
    </source>
</reference>
<keyword evidence="3" id="KW-0378">Hydrolase</keyword>
<keyword evidence="1" id="KW-0732">Signal</keyword>
<organism evidence="3 4">
    <name type="scientific">Lederbergia galactosidilytica</name>
    <dbReference type="NCBI Taxonomy" id="217031"/>
    <lineage>
        <taxon>Bacteria</taxon>
        <taxon>Bacillati</taxon>
        <taxon>Bacillota</taxon>
        <taxon>Bacilli</taxon>
        <taxon>Bacillales</taxon>
        <taxon>Bacillaceae</taxon>
        <taxon>Lederbergia</taxon>
    </lineage>
</organism>
<evidence type="ECO:0000259" key="2">
    <source>
        <dbReference type="PROSITE" id="PS51175"/>
    </source>
</evidence>
<name>A0A0Q9Y4H5_9BACI</name>
<dbReference type="Pfam" id="PF03422">
    <property type="entry name" value="CBM_6"/>
    <property type="match status" value="2"/>
</dbReference>
<dbReference type="SUPFAM" id="SSF49785">
    <property type="entry name" value="Galactose-binding domain-like"/>
    <property type="match status" value="2"/>
</dbReference>
<sequence>MMRYEFRNDAIDSQPDPDGGYAIHELKKGEWIKYNVNISESNKYGLDFIANNFDEDTKIRISLDDEIDVIESFTIPVTDGEKDWENISISDLDLPQGKYTLKLEVIDGELTFTKMIFHTFDRTHSLPGKVMAVDYMTGGEGVAYHDKTPRNIGGKYRFDHVDIRNHPDGTFNIGWNQTDEWYKYNVDIAKDGDYVLDINVATKQQDGQVRLWLDDEIDLTGVINIPRTGEWDDWASVIKENISLPAGKHTIKVETVNGEFDFHHFSFLEQDQYQEVEQEGVYRSGAGTFGKSVIGDSAWHNYIVGADVQVV</sequence>
<dbReference type="InterPro" id="IPR005084">
    <property type="entry name" value="CBM6"/>
</dbReference>
<evidence type="ECO:0000313" key="3">
    <source>
        <dbReference type="EMBL" id="KRG11876.1"/>
    </source>
</evidence>
<dbReference type="Gene3D" id="2.60.120.260">
    <property type="entry name" value="Galactose-binding domain-like"/>
    <property type="match status" value="2"/>
</dbReference>
<protein>
    <submittedName>
        <fullName evidence="3">Glycoside hydrolase</fullName>
    </submittedName>
</protein>
<evidence type="ECO:0000313" key="4">
    <source>
        <dbReference type="Proteomes" id="UP000053881"/>
    </source>
</evidence>
<proteinExistence type="predicted"/>
<accession>A0A0Q9Y4H5</accession>
<dbReference type="PROSITE" id="PS51175">
    <property type="entry name" value="CBM6"/>
    <property type="match status" value="1"/>
</dbReference>
<dbReference type="SMART" id="SM00606">
    <property type="entry name" value="CBD_IV"/>
    <property type="match status" value="1"/>
</dbReference>
<dbReference type="Proteomes" id="UP000053881">
    <property type="component" value="Unassembled WGS sequence"/>
</dbReference>
<comment type="caution">
    <text evidence="3">The sequence shown here is derived from an EMBL/GenBank/DDBJ whole genome shotgun (WGS) entry which is preliminary data.</text>
</comment>
<feature type="non-terminal residue" evidence="3">
    <location>
        <position position="311"/>
    </location>
</feature>
<gene>
    <name evidence="3" type="ORF">ACA29_14400</name>
</gene>
<dbReference type="GO" id="GO:0016787">
    <property type="term" value="F:hydrolase activity"/>
    <property type="evidence" value="ECO:0007669"/>
    <property type="project" value="UniProtKB-KW"/>
</dbReference>
<dbReference type="CDD" id="cd04080">
    <property type="entry name" value="CBM6_cellulase-like"/>
    <property type="match status" value="1"/>
</dbReference>
<dbReference type="InterPro" id="IPR006584">
    <property type="entry name" value="Cellulose-bd_IV"/>
</dbReference>
<dbReference type="AlphaFoldDB" id="A0A0Q9Y4H5"/>